<reference evidence="3" key="1">
    <citation type="submission" date="2016-10" db="EMBL/GenBank/DDBJ databases">
        <authorList>
            <person name="Varghese N."/>
            <person name="Submissions S."/>
        </authorList>
    </citation>
    <scope>NUCLEOTIDE SEQUENCE [LARGE SCALE GENOMIC DNA]</scope>
    <source>
        <strain evidence="3">DSM 16995</strain>
    </source>
</reference>
<evidence type="ECO:0000313" key="2">
    <source>
        <dbReference type="EMBL" id="SDK41954.1"/>
    </source>
</evidence>
<sequence>MNTDKILVFIQKLPTTLAAILLITWSKPYSSDLPLPHLWGYTFSMPVRLGLTAVGGAFLYYSLFYIKPKKIKKIETYNDKICPKCSEVFIAGYIPEDDLCSKCKIPLEPLKDFYKRHPELKDLEETPPEIMNDIK</sequence>
<feature type="transmembrane region" description="Helical" evidence="1">
    <location>
        <begin position="7"/>
        <end position="25"/>
    </location>
</feature>
<dbReference type="AlphaFoldDB" id="A0A1G9BS03"/>
<name>A0A1G9BS03_9BACT</name>
<evidence type="ECO:0000256" key="1">
    <source>
        <dbReference type="SAM" id="Phobius"/>
    </source>
</evidence>
<dbReference type="Proteomes" id="UP000199053">
    <property type="component" value="Unassembled WGS sequence"/>
</dbReference>
<proteinExistence type="predicted"/>
<protein>
    <submittedName>
        <fullName evidence="2">Uncharacterized protein</fullName>
    </submittedName>
</protein>
<keyword evidence="1" id="KW-0812">Transmembrane</keyword>
<feature type="transmembrane region" description="Helical" evidence="1">
    <location>
        <begin position="45"/>
        <end position="66"/>
    </location>
</feature>
<dbReference type="OrthoDB" id="5460242at2"/>
<keyword evidence="1" id="KW-0472">Membrane</keyword>
<organism evidence="2 3">
    <name type="scientific">Maridesulfovibrio ferrireducens</name>
    <dbReference type="NCBI Taxonomy" id="246191"/>
    <lineage>
        <taxon>Bacteria</taxon>
        <taxon>Pseudomonadati</taxon>
        <taxon>Thermodesulfobacteriota</taxon>
        <taxon>Desulfovibrionia</taxon>
        <taxon>Desulfovibrionales</taxon>
        <taxon>Desulfovibrionaceae</taxon>
        <taxon>Maridesulfovibrio</taxon>
    </lineage>
</organism>
<accession>A0A1G9BS03</accession>
<keyword evidence="1" id="KW-1133">Transmembrane helix</keyword>
<evidence type="ECO:0000313" key="3">
    <source>
        <dbReference type="Proteomes" id="UP000199053"/>
    </source>
</evidence>
<keyword evidence="3" id="KW-1185">Reference proteome</keyword>
<dbReference type="EMBL" id="FNGA01000001">
    <property type="protein sequence ID" value="SDK41954.1"/>
    <property type="molecule type" value="Genomic_DNA"/>
</dbReference>
<dbReference type="STRING" id="246191.SAMN05660337_0390"/>
<gene>
    <name evidence="2" type="ORF">SAMN05660337_0390</name>
</gene>
<dbReference type="RefSeq" id="WP_139167314.1">
    <property type="nucleotide sequence ID" value="NZ_FNGA01000001.1"/>
</dbReference>